<dbReference type="RefSeq" id="WP_359782784.1">
    <property type="nucleotide sequence ID" value="NZ_JBEYRR010000012.1"/>
</dbReference>
<gene>
    <name evidence="1" type="ORF">AB0887_29130</name>
</gene>
<proteinExistence type="predicted"/>
<evidence type="ECO:0000313" key="2">
    <source>
        <dbReference type="Proteomes" id="UP001553843"/>
    </source>
</evidence>
<keyword evidence="2" id="KW-1185">Reference proteome</keyword>
<sequence length="847" mass="91636">MTATHPASTGPGAEPVWMLRINPLRRASLADEALAALISRLTEAERETAALAEVCSDQLYARIGRTPGEERARLVALRRAIHNGRTPGSLARAVDPSLAPAVSRWEAARTRLARLRQEVRDTHDEAIARERRVLAGFLGDEDLRRSLALLAPEVDSAAERYRQAMTLPGTPAARVRKSERGLLQYVTRALVRTSPLSRFTAVALAVPGEDGNGPDQVAFTGAVPQLSLDRVMADYVAAGLPGATSRLPGPDSWVCRPPTAELDPETGRYTFLRATDGGVRLLAAPPSEALHVMLRITAMGPRPISAVAADAARVLDLSIPEALRTVMDALRVGILCTAAGPEEWHADPLPPPQGPGADQVHGHLATVREQLPRLADAPATERAALLSAVRGAAAELSRAAGRPATALVEEDYVAPPVALTTRQWRPQLADLAHIVEFQSLFDRMHDVRQLLTAAFTERFGAGANVPLCEHADGLVREVYDREMRYRVHGERGLGPADGCLEALRDLREQAVAALHSDLARCRPADEELLWKPSELSGLAADLPEPLRRDPVSYGVLVQPTGDRLVVNDAYAGHGMLYGRFLAADAEAGGRAARRLRDRLTARYGHDGAAVAEDLGLHRLNVNAHPPVLPDGLRADDWYGLRLVHDPGAGRLLVERPDGRELRVVTLGAGFPELYPAPLRIATWLLSGGRLVNDVVGARHRLAGADPRATHGYPRLAAGDVVLSRRRWYAGEDLGEALTAGPADADRLLALTAWRARHGVPPEVVFKTVADPTRRAAAQDRRRQKPQYADLRSALMARVLPRMLERGGTGFVEEALPGVGASAHAFEWVVEIGRDPGGRFTYMAEETR</sequence>
<reference evidence="1 2" key="1">
    <citation type="submission" date="2024-06" db="EMBL/GenBank/DDBJ databases">
        <title>The Natural Products Discovery Center: Release of the First 8490 Sequenced Strains for Exploring Actinobacteria Biosynthetic Diversity.</title>
        <authorList>
            <person name="Kalkreuter E."/>
            <person name="Kautsar S.A."/>
            <person name="Yang D."/>
            <person name="Bader C.D."/>
            <person name="Teijaro C.N."/>
            <person name="Fluegel L."/>
            <person name="Davis C.M."/>
            <person name="Simpson J.R."/>
            <person name="Lauterbach L."/>
            <person name="Steele A.D."/>
            <person name="Gui C."/>
            <person name="Meng S."/>
            <person name="Li G."/>
            <person name="Viehrig K."/>
            <person name="Ye F."/>
            <person name="Su P."/>
            <person name="Kiefer A.F."/>
            <person name="Nichols A."/>
            <person name="Cepeda A.J."/>
            <person name="Yan W."/>
            <person name="Fan B."/>
            <person name="Jiang Y."/>
            <person name="Adhikari A."/>
            <person name="Zheng C.-J."/>
            <person name="Schuster L."/>
            <person name="Cowan T.M."/>
            <person name="Smanski M.J."/>
            <person name="Chevrette M.G."/>
            <person name="De Carvalho L.P.S."/>
            <person name="Shen B."/>
        </authorList>
    </citation>
    <scope>NUCLEOTIDE SEQUENCE [LARGE SCALE GENOMIC DNA]</scope>
    <source>
        <strain evidence="1 2">NPDC047833</strain>
    </source>
</reference>
<evidence type="ECO:0000313" key="1">
    <source>
        <dbReference type="EMBL" id="MEW2365996.1"/>
    </source>
</evidence>
<comment type="caution">
    <text evidence="1">The sequence shown here is derived from an EMBL/GenBank/DDBJ whole genome shotgun (WGS) entry which is preliminary data.</text>
</comment>
<dbReference type="Proteomes" id="UP001553843">
    <property type="component" value="Unassembled WGS sequence"/>
</dbReference>
<organism evidence="1 2">
    <name type="scientific">Streptomyces huasconensis</name>
    <dbReference type="NCBI Taxonomy" id="1854574"/>
    <lineage>
        <taxon>Bacteria</taxon>
        <taxon>Bacillati</taxon>
        <taxon>Actinomycetota</taxon>
        <taxon>Actinomycetes</taxon>
        <taxon>Kitasatosporales</taxon>
        <taxon>Streptomycetaceae</taxon>
        <taxon>Streptomyces</taxon>
    </lineage>
</organism>
<name>A0ABV3M2Q0_9ACTN</name>
<protein>
    <recommendedName>
        <fullName evidence="3">Lantibiotic dehydratase N-terminal domain-containing protein</fullName>
    </recommendedName>
</protein>
<dbReference type="EMBL" id="JBEYRS010000014">
    <property type="protein sequence ID" value="MEW2365996.1"/>
    <property type="molecule type" value="Genomic_DNA"/>
</dbReference>
<accession>A0ABV3M2Q0</accession>
<evidence type="ECO:0008006" key="3">
    <source>
        <dbReference type="Google" id="ProtNLM"/>
    </source>
</evidence>